<keyword evidence="17" id="KW-1185">Reference proteome</keyword>
<dbReference type="InterPro" id="IPR003661">
    <property type="entry name" value="HisK_dim/P_dom"/>
</dbReference>
<reference evidence="17" key="1">
    <citation type="submission" date="2020-07" db="EMBL/GenBank/DDBJ databases">
        <title>Complete genome sequencing of Clostridia bacterium strain 12CBH8.</title>
        <authorList>
            <person name="Sakamoto M."/>
            <person name="Murakami T."/>
            <person name="Mori H."/>
        </authorList>
    </citation>
    <scope>NUCLEOTIDE SEQUENCE [LARGE SCALE GENOMIC DNA]</scope>
    <source>
        <strain evidence="17">12CBH8</strain>
    </source>
</reference>
<dbReference type="SUPFAM" id="SSF47384">
    <property type="entry name" value="Homodimeric domain of signal transducing histidine kinase"/>
    <property type="match status" value="1"/>
</dbReference>
<protein>
    <recommendedName>
        <fullName evidence="3">histidine kinase</fullName>
        <ecNumber evidence="3">2.7.13.3</ecNumber>
    </recommendedName>
</protein>
<keyword evidence="5" id="KW-0597">Phosphoprotein</keyword>
<feature type="transmembrane region" description="Helical" evidence="14">
    <location>
        <begin position="46"/>
        <end position="74"/>
    </location>
</feature>
<keyword evidence="10" id="KW-0067">ATP-binding</keyword>
<dbReference type="RefSeq" id="WP_215532829.1">
    <property type="nucleotide sequence ID" value="NZ_AP023321.1"/>
</dbReference>
<evidence type="ECO:0000256" key="2">
    <source>
        <dbReference type="ARBA" id="ARBA00004651"/>
    </source>
</evidence>
<dbReference type="EC" id="2.7.13.3" evidence="3"/>
<dbReference type="Pfam" id="PF02518">
    <property type="entry name" value="HATPase_c"/>
    <property type="match status" value="1"/>
</dbReference>
<keyword evidence="6" id="KW-0808">Transferase</keyword>
<dbReference type="Gene3D" id="3.30.565.10">
    <property type="entry name" value="Histidine kinase-like ATPase, C-terminal domain"/>
    <property type="match status" value="1"/>
</dbReference>
<evidence type="ECO:0000256" key="9">
    <source>
        <dbReference type="ARBA" id="ARBA00022777"/>
    </source>
</evidence>
<feature type="transmembrane region" description="Helical" evidence="14">
    <location>
        <begin position="7"/>
        <end position="26"/>
    </location>
</feature>
<dbReference type="InterPro" id="IPR036097">
    <property type="entry name" value="HisK_dim/P_sf"/>
</dbReference>
<dbReference type="EMBL" id="AP023321">
    <property type="protein sequence ID" value="BCI60665.1"/>
    <property type="molecule type" value="Genomic_DNA"/>
</dbReference>
<evidence type="ECO:0000256" key="1">
    <source>
        <dbReference type="ARBA" id="ARBA00000085"/>
    </source>
</evidence>
<dbReference type="InterPro" id="IPR004358">
    <property type="entry name" value="Sig_transdc_His_kin-like_C"/>
</dbReference>
<keyword evidence="8" id="KW-0547">Nucleotide-binding</keyword>
<evidence type="ECO:0000256" key="12">
    <source>
        <dbReference type="ARBA" id="ARBA00023012"/>
    </source>
</evidence>
<evidence type="ECO:0000256" key="13">
    <source>
        <dbReference type="ARBA" id="ARBA00023136"/>
    </source>
</evidence>
<dbReference type="PANTHER" id="PTHR45528:SF1">
    <property type="entry name" value="SENSOR HISTIDINE KINASE CPXA"/>
    <property type="match status" value="1"/>
</dbReference>
<dbReference type="InterPro" id="IPR003594">
    <property type="entry name" value="HATPase_dom"/>
</dbReference>
<keyword evidence="12" id="KW-0902">Two-component regulatory system</keyword>
<evidence type="ECO:0000256" key="10">
    <source>
        <dbReference type="ARBA" id="ARBA00022840"/>
    </source>
</evidence>
<dbReference type="Proteomes" id="UP000593890">
    <property type="component" value="Chromosome"/>
</dbReference>
<evidence type="ECO:0000313" key="17">
    <source>
        <dbReference type="Proteomes" id="UP000593890"/>
    </source>
</evidence>
<proteinExistence type="predicted"/>
<dbReference type="SUPFAM" id="SSF55874">
    <property type="entry name" value="ATPase domain of HSP90 chaperone/DNA topoisomerase II/histidine kinase"/>
    <property type="match status" value="1"/>
</dbReference>
<dbReference type="GO" id="GO:0005886">
    <property type="term" value="C:plasma membrane"/>
    <property type="evidence" value="ECO:0007669"/>
    <property type="project" value="UniProtKB-SubCell"/>
</dbReference>
<gene>
    <name evidence="16" type="ORF">C12CBH8_13040</name>
</gene>
<dbReference type="SMART" id="SM00388">
    <property type="entry name" value="HisKA"/>
    <property type="match status" value="1"/>
</dbReference>
<dbReference type="Gene3D" id="1.10.287.130">
    <property type="match status" value="1"/>
</dbReference>
<evidence type="ECO:0000256" key="5">
    <source>
        <dbReference type="ARBA" id="ARBA00022553"/>
    </source>
</evidence>
<sequence>MKLLGRMGIVILIVSLSFLLAVPLLIDGIFEDSFANFLVGIDPNLYYFALSHKGTILTGIFLIVLLVSLVIVVARFTKYIEQISGAVDHVFVENPDPIVLPSELRPMETKLNTIKNTLRQRQFEAKESERRKDDLVVYLAHDIKTPLTSIIGYLSLLEEQKDMPADQRKKYVKVVKEKAYRLEGLVNELFDVTRFNAQHIELTTRKVNLNRMVRQLMEEFYPLLREHHLGCKLDIPEVNPVVADPDQLARVFDNLLRNAVHYSEPTSDIVVSMGQDAKYTYIQFSNYGTTIPADKLDRIFEKFYRLDESRSSENGGAGLGLAIAKRIVEQHGGTITAQSKDLWTTFCVILPNGWERVPTDSQEKNT</sequence>
<dbReference type="SMART" id="SM00387">
    <property type="entry name" value="HATPase_c"/>
    <property type="match status" value="1"/>
</dbReference>
<dbReference type="GO" id="GO:0005524">
    <property type="term" value="F:ATP binding"/>
    <property type="evidence" value="ECO:0007669"/>
    <property type="project" value="UniProtKB-KW"/>
</dbReference>
<feature type="domain" description="Histidine kinase" evidence="15">
    <location>
        <begin position="138"/>
        <end position="354"/>
    </location>
</feature>
<dbReference type="PROSITE" id="PS50109">
    <property type="entry name" value="HIS_KIN"/>
    <property type="match status" value="1"/>
</dbReference>
<evidence type="ECO:0000256" key="7">
    <source>
        <dbReference type="ARBA" id="ARBA00022692"/>
    </source>
</evidence>
<evidence type="ECO:0000256" key="4">
    <source>
        <dbReference type="ARBA" id="ARBA00022475"/>
    </source>
</evidence>
<dbReference type="InterPro" id="IPR005467">
    <property type="entry name" value="His_kinase_dom"/>
</dbReference>
<dbReference type="GO" id="GO:0000155">
    <property type="term" value="F:phosphorelay sensor kinase activity"/>
    <property type="evidence" value="ECO:0007669"/>
    <property type="project" value="InterPro"/>
</dbReference>
<dbReference type="KEGG" id="sman:C12CBH8_13040"/>
<evidence type="ECO:0000256" key="8">
    <source>
        <dbReference type="ARBA" id="ARBA00022741"/>
    </source>
</evidence>
<keyword evidence="4" id="KW-1003">Cell membrane</keyword>
<evidence type="ECO:0000256" key="3">
    <source>
        <dbReference type="ARBA" id="ARBA00012438"/>
    </source>
</evidence>
<comment type="catalytic activity">
    <reaction evidence="1">
        <text>ATP + protein L-histidine = ADP + protein N-phospho-L-histidine.</text>
        <dbReference type="EC" id="2.7.13.3"/>
    </reaction>
</comment>
<keyword evidence="11 14" id="KW-1133">Transmembrane helix</keyword>
<dbReference type="CDD" id="cd00082">
    <property type="entry name" value="HisKA"/>
    <property type="match status" value="1"/>
</dbReference>
<evidence type="ECO:0000256" key="6">
    <source>
        <dbReference type="ARBA" id="ARBA00022679"/>
    </source>
</evidence>
<evidence type="ECO:0000313" key="16">
    <source>
        <dbReference type="EMBL" id="BCI60665.1"/>
    </source>
</evidence>
<keyword evidence="13 14" id="KW-0472">Membrane</keyword>
<accession>A0A7I8D3S7</accession>
<dbReference type="InterPro" id="IPR036890">
    <property type="entry name" value="HATPase_C_sf"/>
</dbReference>
<dbReference type="FunFam" id="3.30.565.10:FF:000013">
    <property type="entry name" value="Two-component sensor histidine kinase"/>
    <property type="match status" value="1"/>
</dbReference>
<comment type="subcellular location">
    <subcellularLocation>
        <location evidence="2">Cell membrane</location>
        <topology evidence="2">Multi-pass membrane protein</topology>
    </subcellularLocation>
</comment>
<dbReference type="InterPro" id="IPR050398">
    <property type="entry name" value="HssS/ArlS-like"/>
</dbReference>
<dbReference type="PRINTS" id="PR00344">
    <property type="entry name" value="BCTRLSENSOR"/>
</dbReference>
<dbReference type="PANTHER" id="PTHR45528">
    <property type="entry name" value="SENSOR HISTIDINE KINASE CPXA"/>
    <property type="match status" value="1"/>
</dbReference>
<evidence type="ECO:0000256" key="11">
    <source>
        <dbReference type="ARBA" id="ARBA00022989"/>
    </source>
</evidence>
<keyword evidence="9 16" id="KW-0418">Kinase</keyword>
<keyword evidence="7 14" id="KW-0812">Transmembrane</keyword>
<dbReference type="AlphaFoldDB" id="A0A7I8D3S7"/>
<name>A0A7I8D3S7_9FIRM</name>
<dbReference type="Pfam" id="PF00512">
    <property type="entry name" value="HisKA"/>
    <property type="match status" value="1"/>
</dbReference>
<evidence type="ECO:0000259" key="15">
    <source>
        <dbReference type="PROSITE" id="PS50109"/>
    </source>
</evidence>
<evidence type="ECO:0000256" key="14">
    <source>
        <dbReference type="SAM" id="Phobius"/>
    </source>
</evidence>
<organism evidence="16 17">
    <name type="scientific">Solibaculum mannosilyticum</name>
    <dbReference type="NCBI Taxonomy" id="2780922"/>
    <lineage>
        <taxon>Bacteria</taxon>
        <taxon>Bacillati</taxon>
        <taxon>Bacillota</taxon>
        <taxon>Clostridia</taxon>
        <taxon>Eubacteriales</taxon>
        <taxon>Oscillospiraceae</taxon>
        <taxon>Solibaculum</taxon>
    </lineage>
</organism>